<dbReference type="KEGG" id="ddd:Dda3937_04643"/>
<reference evidence="1 2" key="1">
    <citation type="journal article" date="2011" name="J. Bacteriol.">
        <title>Genome sequence of the plant-pathogenic bacterium Dickeya dadantii 3937.</title>
        <authorList>
            <person name="Glasner J.D."/>
            <person name="Yang C.H."/>
            <person name="Reverchon S."/>
            <person name="Hugouvieux-Cotte-Pattat N."/>
            <person name="Condemine G."/>
            <person name="Bohin J.P."/>
            <person name="Van Gijsegem F."/>
            <person name="Yang S."/>
            <person name="Franza T."/>
            <person name="Expert D."/>
            <person name="Plunkett G. III"/>
            <person name="San Francisco M.J."/>
            <person name="Charkowski A.O."/>
            <person name="Py B."/>
            <person name="Bell K."/>
            <person name="Rauscher L."/>
            <person name="Rodriguez-Palenzuela P."/>
            <person name="Toussaint A."/>
            <person name="Holeva M.C."/>
            <person name="He S.Y."/>
            <person name="Douet V."/>
            <person name="Boccara M."/>
            <person name="Blanco C."/>
            <person name="Toth I."/>
            <person name="Anderson B.D."/>
            <person name="Biehl B.S."/>
            <person name="Mau B."/>
            <person name="Flynn S.M."/>
            <person name="Barras F."/>
            <person name="Lindeberg M."/>
            <person name="Birch P.R."/>
            <person name="Tsuyumu S."/>
            <person name="Shi X."/>
            <person name="Hibbing M."/>
            <person name="Yap M.N."/>
            <person name="Carpentier M."/>
            <person name="Dassa E."/>
            <person name="Umehara M."/>
            <person name="Kim J.F."/>
            <person name="Rusch M."/>
            <person name="Soni P."/>
            <person name="Mayhew G.F."/>
            <person name="Fouts D.E."/>
            <person name="Gill S.R."/>
            <person name="Blattner F.R."/>
            <person name="Keen N.T."/>
            <person name="Perna N.T."/>
        </authorList>
    </citation>
    <scope>NUCLEOTIDE SEQUENCE [LARGE SCALE GENOMIC DNA]</scope>
    <source>
        <strain evidence="1 2">3937</strain>
    </source>
</reference>
<dbReference type="STRING" id="198628.Dda3937_04643"/>
<dbReference type="AlphaFoldDB" id="E0SIR3"/>
<dbReference type="HOGENOM" id="CLU_2034340_0_0_6"/>
<keyword evidence="2" id="KW-1185">Reference proteome</keyword>
<dbReference type="Proteomes" id="UP000006859">
    <property type="component" value="Chromosome"/>
</dbReference>
<dbReference type="EMBL" id="CP002038">
    <property type="protein sequence ID" value="ADM99122.1"/>
    <property type="molecule type" value="Genomic_DNA"/>
</dbReference>
<evidence type="ECO:0000313" key="2">
    <source>
        <dbReference type="Proteomes" id="UP000006859"/>
    </source>
</evidence>
<evidence type="ECO:0000313" key="1">
    <source>
        <dbReference type="EMBL" id="ADM99122.1"/>
    </source>
</evidence>
<proteinExistence type="predicted"/>
<accession>E0SIR3</accession>
<sequence>MWYYSLSSRMIATAHQTWNSLPSQYSYFQPGFLEKQTDSLSEKCQNLNLINRLSSFVSTGNRVRNCFLFHHCNCLVTLPHRLFTTNNTPASKYPYKSCNVSNQTHLKAKKHTLTKYRQNVA</sequence>
<name>E0SIR3_DICD3</name>
<gene>
    <name evidence="1" type="ordered locus">Dda3937_04643</name>
</gene>
<organism evidence="1 2">
    <name type="scientific">Dickeya dadantii (strain 3937)</name>
    <name type="common">Erwinia chrysanthemi (strain 3937)</name>
    <dbReference type="NCBI Taxonomy" id="198628"/>
    <lineage>
        <taxon>Bacteria</taxon>
        <taxon>Pseudomonadati</taxon>
        <taxon>Pseudomonadota</taxon>
        <taxon>Gammaproteobacteria</taxon>
        <taxon>Enterobacterales</taxon>
        <taxon>Pectobacteriaceae</taxon>
        <taxon>Dickeya</taxon>
    </lineage>
</organism>
<protein>
    <submittedName>
        <fullName evidence="1">Uncharacterized protein</fullName>
    </submittedName>
</protein>